<protein>
    <recommendedName>
        <fullName evidence="3">Beta-N-acetylhexosaminidase</fullName>
    </recommendedName>
</protein>
<dbReference type="RefSeq" id="XP_041163671.1">
    <property type="nucleotide sequence ID" value="XM_041309566.1"/>
</dbReference>
<gene>
    <name evidence="1" type="ORF">HD556DRAFT_1534487</name>
</gene>
<organism evidence="1 2">
    <name type="scientific">Suillus plorans</name>
    <dbReference type="NCBI Taxonomy" id="116603"/>
    <lineage>
        <taxon>Eukaryota</taxon>
        <taxon>Fungi</taxon>
        <taxon>Dikarya</taxon>
        <taxon>Basidiomycota</taxon>
        <taxon>Agaricomycotina</taxon>
        <taxon>Agaricomycetes</taxon>
        <taxon>Agaricomycetidae</taxon>
        <taxon>Boletales</taxon>
        <taxon>Suillineae</taxon>
        <taxon>Suillaceae</taxon>
        <taxon>Suillus</taxon>
    </lineage>
</organism>
<dbReference type="AlphaFoldDB" id="A0A9P7DNL2"/>
<dbReference type="Gene3D" id="3.20.20.80">
    <property type="entry name" value="Glycosidases"/>
    <property type="match status" value="1"/>
</dbReference>
<evidence type="ECO:0008006" key="3">
    <source>
        <dbReference type="Google" id="ProtNLM"/>
    </source>
</evidence>
<dbReference type="EMBL" id="JABBWE010000011">
    <property type="protein sequence ID" value="KAG1799272.1"/>
    <property type="molecule type" value="Genomic_DNA"/>
</dbReference>
<dbReference type="OrthoDB" id="10568910at2759"/>
<reference evidence="1" key="1">
    <citation type="journal article" date="2020" name="New Phytol.">
        <title>Comparative genomics reveals dynamic genome evolution in host specialist ectomycorrhizal fungi.</title>
        <authorList>
            <person name="Lofgren L.A."/>
            <person name="Nguyen N.H."/>
            <person name="Vilgalys R."/>
            <person name="Ruytinx J."/>
            <person name="Liao H.L."/>
            <person name="Branco S."/>
            <person name="Kuo A."/>
            <person name="LaButti K."/>
            <person name="Lipzen A."/>
            <person name="Andreopoulos W."/>
            <person name="Pangilinan J."/>
            <person name="Riley R."/>
            <person name="Hundley H."/>
            <person name="Na H."/>
            <person name="Barry K."/>
            <person name="Grigoriev I.V."/>
            <person name="Stajich J.E."/>
            <person name="Kennedy P.G."/>
        </authorList>
    </citation>
    <scope>NUCLEOTIDE SEQUENCE</scope>
    <source>
        <strain evidence="1">S12</strain>
    </source>
</reference>
<accession>A0A9P7DNL2</accession>
<dbReference type="Proteomes" id="UP000719766">
    <property type="component" value="Unassembled WGS sequence"/>
</dbReference>
<keyword evidence="2" id="KW-1185">Reference proteome</keyword>
<dbReference type="SUPFAM" id="SSF51445">
    <property type="entry name" value="(Trans)glycosidases"/>
    <property type="match status" value="1"/>
</dbReference>
<dbReference type="GeneID" id="64603330"/>
<sequence>MSLRVLQRADITAKCSTAPPTDKQKQANNFADTNCRGARRPLVLTSNDHVGLSLLQCSSSSSRSALMHILSHCLPSYQHPDVAAHHCWRHIKITASIHDAAAVAGRRDSWYDPFKTWSETYTFDLLINLTEAQYKLVLGGEQLLWSEHVDQSCRHALHQQKIFWSGKQHSTSPRYFLNCMYRMTQRNVNAIPLQPQDVYSSCSLKTRLMSRLYVSALRKVTQRNGL</sequence>
<dbReference type="InterPro" id="IPR017853">
    <property type="entry name" value="GH"/>
</dbReference>
<proteinExistence type="predicted"/>
<evidence type="ECO:0000313" key="2">
    <source>
        <dbReference type="Proteomes" id="UP000719766"/>
    </source>
</evidence>
<name>A0A9P7DNL2_9AGAM</name>
<evidence type="ECO:0000313" key="1">
    <source>
        <dbReference type="EMBL" id="KAG1799272.1"/>
    </source>
</evidence>
<comment type="caution">
    <text evidence="1">The sequence shown here is derived from an EMBL/GenBank/DDBJ whole genome shotgun (WGS) entry which is preliminary data.</text>
</comment>